<dbReference type="InterPro" id="IPR025164">
    <property type="entry name" value="Toastrack_DUF4097"/>
</dbReference>
<feature type="domain" description="DUF4097" evidence="2">
    <location>
        <begin position="49"/>
        <end position="247"/>
    </location>
</feature>
<keyword evidence="4" id="KW-1185">Reference proteome</keyword>
<dbReference type="EMBL" id="QVIG01000001">
    <property type="protein sequence ID" value="RGD56731.1"/>
    <property type="molecule type" value="Genomic_DNA"/>
</dbReference>
<evidence type="ECO:0000259" key="2">
    <source>
        <dbReference type="Pfam" id="PF13349"/>
    </source>
</evidence>
<dbReference type="PROSITE" id="PS51257">
    <property type="entry name" value="PROKAR_LIPOPROTEIN"/>
    <property type="match status" value="1"/>
</dbReference>
<keyword evidence="1" id="KW-0732">Signal</keyword>
<reference evidence="3 4" key="1">
    <citation type="submission" date="2018-08" db="EMBL/GenBank/DDBJ databases">
        <title>Diversity &amp; Physiological Properties of Lignin-Decomposing Actinobacteria from Soil.</title>
        <authorList>
            <person name="Roh S.G."/>
            <person name="Kim S.B."/>
        </authorList>
    </citation>
    <scope>NUCLEOTIDE SEQUENCE [LARGE SCALE GENOMIC DNA]</scope>
    <source>
        <strain evidence="3 4">MMS17-GH009</strain>
    </source>
</reference>
<accession>A0A372ZLV6</accession>
<dbReference type="AlphaFoldDB" id="A0A372ZLV6"/>
<sequence>MEPTTRTLLALGGAALLGLAATACTTDGALTDATVESKSFDFAGGSLTVDSGSADLALVAADIEDVQVERRVSGTKVGGEVGADWQLEGGTLTLSLDCTGISVGCGAKYTVKVPRAVAVTAESGKGRIEATGFTADFSARTAGGDVQLSDLHGARLALQGGDGSIKGDGISARSVSVTSRNGTVDLRLAAVPDLVDVQSRDGDVELGLPDSTYAVRTAAKKGDVTVNVAKDDTSGRSVAVRTRNGSIAIGKGGKP</sequence>
<feature type="signal peptide" evidence="1">
    <location>
        <begin position="1"/>
        <end position="23"/>
    </location>
</feature>
<protein>
    <recommendedName>
        <fullName evidence="2">DUF4097 domain-containing protein</fullName>
    </recommendedName>
</protein>
<dbReference type="Proteomes" id="UP000263377">
    <property type="component" value="Unassembled WGS sequence"/>
</dbReference>
<gene>
    <name evidence="3" type="ORF">DR950_02025</name>
</gene>
<evidence type="ECO:0000256" key="1">
    <source>
        <dbReference type="SAM" id="SignalP"/>
    </source>
</evidence>
<dbReference type="Pfam" id="PF13349">
    <property type="entry name" value="DUF4097"/>
    <property type="match status" value="1"/>
</dbReference>
<evidence type="ECO:0000313" key="3">
    <source>
        <dbReference type="EMBL" id="RGD56731.1"/>
    </source>
</evidence>
<dbReference type="RefSeq" id="WP_117485319.1">
    <property type="nucleotide sequence ID" value="NZ_QVIG01000001.1"/>
</dbReference>
<proteinExistence type="predicted"/>
<name>A0A372ZLV6_9ACTN</name>
<evidence type="ECO:0000313" key="4">
    <source>
        <dbReference type="Proteomes" id="UP000263377"/>
    </source>
</evidence>
<feature type="chain" id="PRO_5039047480" description="DUF4097 domain-containing protein" evidence="1">
    <location>
        <begin position="24"/>
        <end position="255"/>
    </location>
</feature>
<comment type="caution">
    <text evidence="3">The sequence shown here is derived from an EMBL/GenBank/DDBJ whole genome shotgun (WGS) entry which is preliminary data.</text>
</comment>
<organism evidence="3 4">
    <name type="scientific">Kitasatospora xanthocidica</name>
    <dbReference type="NCBI Taxonomy" id="83382"/>
    <lineage>
        <taxon>Bacteria</taxon>
        <taxon>Bacillati</taxon>
        <taxon>Actinomycetota</taxon>
        <taxon>Actinomycetes</taxon>
        <taxon>Kitasatosporales</taxon>
        <taxon>Streptomycetaceae</taxon>
        <taxon>Kitasatospora</taxon>
    </lineage>
</organism>